<feature type="domain" description="N-acetyltransferase" evidence="3">
    <location>
        <begin position="1"/>
        <end position="156"/>
    </location>
</feature>
<name>A0A6B3RMS1_9RHOB</name>
<comment type="caution">
    <text evidence="4">The sequence shown here is derived from an EMBL/GenBank/DDBJ whole genome shotgun (WGS) entry which is preliminary data.</text>
</comment>
<dbReference type="InterPro" id="IPR050832">
    <property type="entry name" value="Bact_Acetyltransf"/>
</dbReference>
<dbReference type="RefSeq" id="WP_164610574.1">
    <property type="nucleotide sequence ID" value="NZ_JAAIKE010000002.1"/>
</dbReference>
<dbReference type="PANTHER" id="PTHR43877">
    <property type="entry name" value="AMINOALKYLPHOSPHONATE N-ACETYLTRANSFERASE-RELATED-RELATED"/>
    <property type="match status" value="1"/>
</dbReference>
<evidence type="ECO:0000256" key="2">
    <source>
        <dbReference type="ARBA" id="ARBA00023315"/>
    </source>
</evidence>
<dbReference type="AlphaFoldDB" id="A0A6B3RMS1"/>
<evidence type="ECO:0000313" key="4">
    <source>
        <dbReference type="EMBL" id="NEX46148.1"/>
    </source>
</evidence>
<dbReference type="GO" id="GO:0016747">
    <property type="term" value="F:acyltransferase activity, transferring groups other than amino-acyl groups"/>
    <property type="evidence" value="ECO:0007669"/>
    <property type="project" value="InterPro"/>
</dbReference>
<dbReference type="CDD" id="cd04301">
    <property type="entry name" value="NAT_SF"/>
    <property type="match status" value="1"/>
</dbReference>
<dbReference type="Proteomes" id="UP000481421">
    <property type="component" value="Unassembled WGS sequence"/>
</dbReference>
<dbReference type="Gene3D" id="3.40.630.30">
    <property type="match status" value="1"/>
</dbReference>
<dbReference type="InterPro" id="IPR000182">
    <property type="entry name" value="GNAT_dom"/>
</dbReference>
<dbReference type="InterPro" id="IPR016181">
    <property type="entry name" value="Acyl_CoA_acyltransferase"/>
</dbReference>
<reference evidence="4 5" key="1">
    <citation type="submission" date="2020-02" db="EMBL/GenBank/DDBJ databases">
        <title>Rhodobacter algicola sp. nov., isolated from microalga culture.</title>
        <authorList>
            <person name="Park C.-Y."/>
        </authorList>
    </citation>
    <scope>NUCLEOTIDE SEQUENCE [LARGE SCALE GENOMIC DNA]</scope>
    <source>
        <strain evidence="4 5">ETT8</strain>
    </source>
</reference>
<keyword evidence="2" id="KW-0012">Acyltransferase</keyword>
<evidence type="ECO:0000259" key="3">
    <source>
        <dbReference type="PROSITE" id="PS51186"/>
    </source>
</evidence>
<gene>
    <name evidence="4" type="ORF">G3572_08025</name>
</gene>
<dbReference type="EMBL" id="JAAIKE010000002">
    <property type="protein sequence ID" value="NEX46148.1"/>
    <property type="molecule type" value="Genomic_DNA"/>
</dbReference>
<protein>
    <submittedName>
        <fullName evidence="4">GNAT family N-acetyltransferase</fullName>
    </submittedName>
</protein>
<dbReference type="SUPFAM" id="SSF55729">
    <property type="entry name" value="Acyl-CoA N-acyltransferases (Nat)"/>
    <property type="match status" value="1"/>
</dbReference>
<evidence type="ECO:0000256" key="1">
    <source>
        <dbReference type="ARBA" id="ARBA00022679"/>
    </source>
</evidence>
<keyword evidence="5" id="KW-1185">Reference proteome</keyword>
<dbReference type="Pfam" id="PF00583">
    <property type="entry name" value="Acetyltransf_1"/>
    <property type="match status" value="1"/>
</dbReference>
<evidence type="ECO:0000313" key="5">
    <source>
        <dbReference type="Proteomes" id="UP000481421"/>
    </source>
</evidence>
<dbReference type="PROSITE" id="PS51186">
    <property type="entry name" value="GNAT"/>
    <property type="match status" value="1"/>
</dbReference>
<sequence length="156" mass="16569">MMTRPATPADAGAMADLLNRIIAIGGTTAHETPKSAETVRRDYIDGPATLTCVVAESGGRIIGWQAVGWHGAEAHIGSFVDPDVQAKGTGAQMFALTRSLCRERGLTEIFATIRADNTPGLAYYARLGFADIGAEPDYALSTGQVVGRIHRKLSLR</sequence>
<keyword evidence="1 4" id="KW-0808">Transferase</keyword>
<proteinExistence type="predicted"/>
<organism evidence="4 5">
    <name type="scientific">Pseudotabrizicola algicola</name>
    <dbReference type="NCBI Taxonomy" id="2709381"/>
    <lineage>
        <taxon>Bacteria</taxon>
        <taxon>Pseudomonadati</taxon>
        <taxon>Pseudomonadota</taxon>
        <taxon>Alphaproteobacteria</taxon>
        <taxon>Rhodobacterales</taxon>
        <taxon>Paracoccaceae</taxon>
        <taxon>Pseudotabrizicola</taxon>
    </lineage>
</organism>
<accession>A0A6B3RMS1</accession>